<proteinExistence type="inferred from homology"/>
<evidence type="ECO:0000313" key="8">
    <source>
        <dbReference type="Proteomes" id="UP000316905"/>
    </source>
</evidence>
<organism evidence="7 8">
    <name type="scientific">Pseudomonas duriflava</name>
    <dbReference type="NCBI Taxonomy" id="459528"/>
    <lineage>
        <taxon>Bacteria</taxon>
        <taxon>Pseudomonadati</taxon>
        <taxon>Pseudomonadota</taxon>
        <taxon>Gammaproteobacteria</taxon>
        <taxon>Pseudomonadales</taxon>
        <taxon>Pseudomonadaceae</taxon>
        <taxon>Pseudomonas</taxon>
    </lineage>
</organism>
<dbReference type="GO" id="GO:0004065">
    <property type="term" value="F:arylsulfatase activity"/>
    <property type="evidence" value="ECO:0007669"/>
    <property type="project" value="TreeGrafter"/>
</dbReference>
<keyword evidence="3" id="KW-0378">Hydrolase</keyword>
<dbReference type="PANTHER" id="PTHR42693:SF33">
    <property type="entry name" value="ARYLSULFATASE"/>
    <property type="match status" value="1"/>
</dbReference>
<dbReference type="GO" id="GO:0046872">
    <property type="term" value="F:metal ion binding"/>
    <property type="evidence" value="ECO:0007669"/>
    <property type="project" value="UniProtKB-KW"/>
</dbReference>
<comment type="caution">
    <text evidence="7">The sequence shown here is derived from an EMBL/GenBank/DDBJ whole genome shotgun (WGS) entry which is preliminary data.</text>
</comment>
<dbReference type="PROSITE" id="PS00149">
    <property type="entry name" value="SULFATASE_2"/>
    <property type="match status" value="1"/>
</dbReference>
<dbReference type="PANTHER" id="PTHR42693">
    <property type="entry name" value="ARYLSULFATASE FAMILY MEMBER"/>
    <property type="match status" value="1"/>
</dbReference>
<feature type="chain" id="PRO_5021925153" evidence="5">
    <location>
        <begin position="23"/>
        <end position="564"/>
    </location>
</feature>
<dbReference type="EMBL" id="VLKY01000010">
    <property type="protein sequence ID" value="TWI52694.1"/>
    <property type="molecule type" value="Genomic_DNA"/>
</dbReference>
<sequence>MKALPKLIAASICFSLSLIAAAETPPRHQPNILLLVADDLGYSDLGAMGSEINTPNLDKLIAEGRLLLDFHSAPSCSPTRAMLMTGNDQHLSGIGMMVETRDRMFANQTIRPGYEGTLQGEAVTLAELLRDAGYKTFIAGKWHLGKLPEQQPQNRGFEESYVVLEGGAANFKQTEMAIMPNYSATFVHNGQPLSLPDTYYSTTYFTDRLIDATRAAHQENKPFFAFAAYTSPHWPLQAPDDYLKKYKGRYDQGYEVIAEERLAKQKKLGLLPADFEGKAVFENVPAWNTLSDEEKRRSARTMEAYAAMVDSLDHEIGRLLEHLKETGEYDNTLILFMSDNGPEAVSREKAVSAWVEKQNFDNSLENIGRPNSFVTYGPAWAQVSAQPGRRYKQTIFEGGIRVPAFVHFPARIAKGVSREFASARDVMPTFLELAGVEHPGIRYQNRAVVPPQGSSMLPYLSGVEPRIHGSSRAMGWEQDGSAALRRGNLKLVYAPKATGKQWRLYDLSVDPSEQNDLAPQRPDQVKDLLMDWRQYAQSNNISVDKHGVPHFPALVRSADKAPAL</sequence>
<dbReference type="RefSeq" id="WP_145143403.1">
    <property type="nucleotide sequence ID" value="NZ_VLKY01000010.1"/>
</dbReference>
<gene>
    <name evidence="7" type="ORF">IQ22_03070</name>
</gene>
<evidence type="ECO:0000256" key="5">
    <source>
        <dbReference type="SAM" id="SignalP"/>
    </source>
</evidence>
<keyword evidence="2" id="KW-0479">Metal-binding</keyword>
<evidence type="ECO:0000256" key="4">
    <source>
        <dbReference type="ARBA" id="ARBA00022837"/>
    </source>
</evidence>
<feature type="domain" description="Sulfatase N-terminal" evidence="6">
    <location>
        <begin position="30"/>
        <end position="436"/>
    </location>
</feature>
<evidence type="ECO:0000256" key="3">
    <source>
        <dbReference type="ARBA" id="ARBA00022801"/>
    </source>
</evidence>
<accession>A0A562Q7L0</accession>
<name>A0A562Q7L0_9PSED</name>
<dbReference type="InterPro" id="IPR024607">
    <property type="entry name" value="Sulfatase_CS"/>
</dbReference>
<comment type="similarity">
    <text evidence="1">Belongs to the sulfatase family.</text>
</comment>
<evidence type="ECO:0000256" key="2">
    <source>
        <dbReference type="ARBA" id="ARBA00022723"/>
    </source>
</evidence>
<keyword evidence="8" id="KW-1185">Reference proteome</keyword>
<dbReference type="SUPFAM" id="SSF53649">
    <property type="entry name" value="Alkaline phosphatase-like"/>
    <property type="match status" value="1"/>
</dbReference>
<dbReference type="InterPro" id="IPR017850">
    <property type="entry name" value="Alkaline_phosphatase_core_sf"/>
</dbReference>
<evidence type="ECO:0000256" key="1">
    <source>
        <dbReference type="ARBA" id="ARBA00008779"/>
    </source>
</evidence>
<dbReference type="Pfam" id="PF00884">
    <property type="entry name" value="Sulfatase"/>
    <property type="match status" value="1"/>
</dbReference>
<dbReference type="Proteomes" id="UP000316905">
    <property type="component" value="Unassembled WGS sequence"/>
</dbReference>
<dbReference type="InterPro" id="IPR050738">
    <property type="entry name" value="Sulfatase"/>
</dbReference>
<dbReference type="PROSITE" id="PS00523">
    <property type="entry name" value="SULFATASE_1"/>
    <property type="match status" value="1"/>
</dbReference>
<dbReference type="OrthoDB" id="9803751at2"/>
<protein>
    <submittedName>
        <fullName evidence="7">Arylsulfatase</fullName>
    </submittedName>
</protein>
<evidence type="ECO:0000259" key="6">
    <source>
        <dbReference type="Pfam" id="PF00884"/>
    </source>
</evidence>
<evidence type="ECO:0000313" key="7">
    <source>
        <dbReference type="EMBL" id="TWI52694.1"/>
    </source>
</evidence>
<dbReference type="InterPro" id="IPR000917">
    <property type="entry name" value="Sulfatase_N"/>
</dbReference>
<keyword evidence="4" id="KW-0106">Calcium</keyword>
<dbReference type="AlphaFoldDB" id="A0A562Q7L0"/>
<dbReference type="Gene3D" id="3.30.1120.10">
    <property type="match status" value="1"/>
</dbReference>
<dbReference type="Gene3D" id="3.40.720.10">
    <property type="entry name" value="Alkaline Phosphatase, subunit A"/>
    <property type="match status" value="1"/>
</dbReference>
<reference evidence="7 8" key="1">
    <citation type="journal article" date="2015" name="Stand. Genomic Sci.">
        <title>Genomic Encyclopedia of Bacterial and Archaeal Type Strains, Phase III: the genomes of soil and plant-associated and newly described type strains.</title>
        <authorList>
            <person name="Whitman W.B."/>
            <person name="Woyke T."/>
            <person name="Klenk H.P."/>
            <person name="Zhou Y."/>
            <person name="Lilburn T.G."/>
            <person name="Beck B.J."/>
            <person name="De Vos P."/>
            <person name="Vandamme P."/>
            <person name="Eisen J.A."/>
            <person name="Garrity G."/>
            <person name="Hugenholtz P."/>
            <person name="Kyrpides N.C."/>
        </authorList>
    </citation>
    <scope>NUCLEOTIDE SEQUENCE [LARGE SCALE GENOMIC DNA]</scope>
    <source>
        <strain evidence="7 8">CGMCC 1.6858</strain>
    </source>
</reference>
<keyword evidence="5" id="KW-0732">Signal</keyword>
<dbReference type="CDD" id="cd16025">
    <property type="entry name" value="PAS_like"/>
    <property type="match status" value="1"/>
</dbReference>
<feature type="signal peptide" evidence="5">
    <location>
        <begin position="1"/>
        <end position="22"/>
    </location>
</feature>